<protein>
    <submittedName>
        <fullName evidence="1">Uncharacterized protein</fullName>
    </submittedName>
</protein>
<dbReference type="PANTHER" id="PTHR46082:SF11">
    <property type="entry name" value="AAA+ ATPASE DOMAIN-CONTAINING PROTEIN-RELATED"/>
    <property type="match status" value="1"/>
</dbReference>
<dbReference type="SUPFAM" id="SSF53167">
    <property type="entry name" value="Purine and uridine phosphorylases"/>
    <property type="match status" value="1"/>
</dbReference>
<dbReference type="AlphaFoldDB" id="A0A6A6EA09"/>
<name>A0A6A6EA09_9PEZI</name>
<reference evidence="1" key="1">
    <citation type="journal article" date="2020" name="Stud. Mycol.">
        <title>101 Dothideomycetes genomes: a test case for predicting lifestyles and emergence of pathogens.</title>
        <authorList>
            <person name="Haridas S."/>
            <person name="Albert R."/>
            <person name="Binder M."/>
            <person name="Bloem J."/>
            <person name="Labutti K."/>
            <person name="Salamov A."/>
            <person name="Andreopoulos B."/>
            <person name="Baker S."/>
            <person name="Barry K."/>
            <person name="Bills G."/>
            <person name="Bluhm B."/>
            <person name="Cannon C."/>
            <person name="Castanera R."/>
            <person name="Culley D."/>
            <person name="Daum C."/>
            <person name="Ezra D."/>
            <person name="Gonzalez J."/>
            <person name="Henrissat B."/>
            <person name="Kuo A."/>
            <person name="Liang C."/>
            <person name="Lipzen A."/>
            <person name="Lutzoni F."/>
            <person name="Magnuson J."/>
            <person name="Mondo S."/>
            <person name="Nolan M."/>
            <person name="Ohm R."/>
            <person name="Pangilinan J."/>
            <person name="Park H.-J."/>
            <person name="Ramirez L."/>
            <person name="Alfaro M."/>
            <person name="Sun H."/>
            <person name="Tritt A."/>
            <person name="Yoshinaga Y."/>
            <person name="Zwiers L.-H."/>
            <person name="Turgeon B."/>
            <person name="Goodwin S."/>
            <person name="Spatafora J."/>
            <person name="Crous P."/>
            <person name="Grigoriev I."/>
        </authorList>
    </citation>
    <scope>NUCLEOTIDE SEQUENCE</scope>
    <source>
        <strain evidence="1">CBS 207.26</strain>
    </source>
</reference>
<organism evidence="1 2">
    <name type="scientific">Zopfia rhizophila CBS 207.26</name>
    <dbReference type="NCBI Taxonomy" id="1314779"/>
    <lineage>
        <taxon>Eukaryota</taxon>
        <taxon>Fungi</taxon>
        <taxon>Dikarya</taxon>
        <taxon>Ascomycota</taxon>
        <taxon>Pezizomycotina</taxon>
        <taxon>Dothideomycetes</taxon>
        <taxon>Dothideomycetes incertae sedis</taxon>
        <taxon>Zopfiaceae</taxon>
        <taxon>Zopfia</taxon>
    </lineage>
</organism>
<dbReference type="Proteomes" id="UP000800200">
    <property type="component" value="Unassembled WGS sequence"/>
</dbReference>
<accession>A0A6A6EA09</accession>
<gene>
    <name evidence="1" type="ORF">K469DRAFT_724207</name>
</gene>
<proteinExistence type="predicted"/>
<dbReference type="InterPro" id="IPR035994">
    <property type="entry name" value="Nucleoside_phosphorylase_sf"/>
</dbReference>
<dbReference type="PANTHER" id="PTHR46082">
    <property type="entry name" value="ATP/GTP-BINDING PROTEIN-RELATED"/>
    <property type="match status" value="1"/>
</dbReference>
<evidence type="ECO:0000313" key="2">
    <source>
        <dbReference type="Proteomes" id="UP000800200"/>
    </source>
</evidence>
<dbReference type="GO" id="GO:0009116">
    <property type="term" value="P:nucleoside metabolic process"/>
    <property type="evidence" value="ECO:0007669"/>
    <property type="project" value="InterPro"/>
</dbReference>
<keyword evidence="2" id="KW-1185">Reference proteome</keyword>
<dbReference type="Gene3D" id="3.40.50.1580">
    <property type="entry name" value="Nucleoside phosphorylase domain"/>
    <property type="match status" value="1"/>
</dbReference>
<dbReference type="EMBL" id="ML994622">
    <property type="protein sequence ID" value="KAF2188797.1"/>
    <property type="molecule type" value="Genomic_DNA"/>
</dbReference>
<dbReference type="OrthoDB" id="1577640at2759"/>
<dbReference type="GO" id="GO:0003824">
    <property type="term" value="F:catalytic activity"/>
    <property type="evidence" value="ECO:0007669"/>
    <property type="project" value="InterPro"/>
</dbReference>
<dbReference type="InterPro" id="IPR053137">
    <property type="entry name" value="NLR-like"/>
</dbReference>
<evidence type="ECO:0000313" key="1">
    <source>
        <dbReference type="EMBL" id="KAF2188797.1"/>
    </source>
</evidence>
<sequence>MPRQLRREDYTVGWVCALPVELAAAKEMLDEEHGDLPIRLRVDRQIGNNLAAAVATQMRATFKGIWFGLMVGIGGGTGLLNSPLQILLIVVARVQANELWCQSRFSKHVSKLNRISKFQHGKAGPNVLFKAIYDHEGGQTFYFKIEAVGLINSFLYFIIYSICDYTYAVRTVAG</sequence>